<keyword evidence="1" id="KW-0808">Transferase</keyword>
<dbReference type="EMBL" id="JACBYQ010000001">
    <property type="protein sequence ID" value="NYE94599.1"/>
    <property type="molecule type" value="Genomic_DNA"/>
</dbReference>
<name>A0A7Y9LS52_9MICC</name>
<dbReference type="AlphaFoldDB" id="A0A7Y9LS52"/>
<dbReference type="Gene3D" id="3.40.50.2000">
    <property type="entry name" value="Glycogen Phosphorylase B"/>
    <property type="match status" value="1"/>
</dbReference>
<dbReference type="Proteomes" id="UP000521748">
    <property type="component" value="Unassembled WGS sequence"/>
</dbReference>
<protein>
    <submittedName>
        <fullName evidence="1">Glycosyltransferase involved in cell wall biosynthesis</fullName>
    </submittedName>
</protein>
<evidence type="ECO:0000313" key="2">
    <source>
        <dbReference type="Proteomes" id="UP000521748"/>
    </source>
</evidence>
<organism evidence="1 2">
    <name type="scientific">Psychromicrobium silvestre</name>
    <dbReference type="NCBI Taxonomy" id="1645614"/>
    <lineage>
        <taxon>Bacteria</taxon>
        <taxon>Bacillati</taxon>
        <taxon>Actinomycetota</taxon>
        <taxon>Actinomycetes</taxon>
        <taxon>Micrococcales</taxon>
        <taxon>Micrococcaceae</taxon>
        <taxon>Psychromicrobium</taxon>
    </lineage>
</organism>
<reference evidence="1 2" key="1">
    <citation type="submission" date="2020-07" db="EMBL/GenBank/DDBJ databases">
        <title>Sequencing the genomes of 1000 actinobacteria strains.</title>
        <authorList>
            <person name="Klenk H.-P."/>
        </authorList>
    </citation>
    <scope>NUCLEOTIDE SEQUENCE [LARGE SCALE GENOMIC DNA]</scope>
    <source>
        <strain evidence="1 2">DSM 102047</strain>
    </source>
</reference>
<dbReference type="SUPFAM" id="SSF53756">
    <property type="entry name" value="UDP-Glycosyltransferase/glycogen phosphorylase"/>
    <property type="match status" value="1"/>
</dbReference>
<comment type="caution">
    <text evidence="1">The sequence shown here is derived from an EMBL/GenBank/DDBJ whole genome shotgun (WGS) entry which is preliminary data.</text>
</comment>
<keyword evidence="2" id="KW-1185">Reference proteome</keyword>
<sequence>MKEKHHLLLAEAIAGLNDESVMIVRGSGDGSVNDNSDEVRAYGQAELGNRFIDEGKVAPERVLDNLDVVVVANHREPMGRTVLEAQLSGVLVVVPDQGGSSELVKDQETGRVYRAGDSNHLREVLASIDPASDSASELRARALQQAQDTVTPQSYAEHYLSALGAAL</sequence>
<dbReference type="Pfam" id="PF13692">
    <property type="entry name" value="Glyco_trans_1_4"/>
    <property type="match status" value="1"/>
</dbReference>
<proteinExistence type="predicted"/>
<gene>
    <name evidence="1" type="ORF">FHU41_000820</name>
</gene>
<evidence type="ECO:0000313" key="1">
    <source>
        <dbReference type="EMBL" id="NYE94599.1"/>
    </source>
</evidence>
<accession>A0A7Y9LS52</accession>
<dbReference type="GO" id="GO:0016740">
    <property type="term" value="F:transferase activity"/>
    <property type="evidence" value="ECO:0007669"/>
    <property type="project" value="UniProtKB-KW"/>
</dbReference>
<dbReference type="PANTHER" id="PTHR12526">
    <property type="entry name" value="GLYCOSYLTRANSFERASE"/>
    <property type="match status" value="1"/>
</dbReference>